<dbReference type="InterPro" id="IPR025777">
    <property type="entry name" value="GMPS_ATP_PPase_dom"/>
</dbReference>
<dbReference type="NCBIfam" id="NF000848">
    <property type="entry name" value="PRK00074.1"/>
    <property type="match status" value="1"/>
</dbReference>
<dbReference type="Pfam" id="PF00733">
    <property type="entry name" value="Asn_synthase"/>
    <property type="match status" value="1"/>
</dbReference>
<dbReference type="InterPro" id="IPR001674">
    <property type="entry name" value="GMP_synth_C"/>
</dbReference>
<dbReference type="KEGG" id="tfl:RPIT_11195"/>
<evidence type="ECO:0000256" key="2">
    <source>
        <dbReference type="ARBA" id="ARBA00005153"/>
    </source>
</evidence>
<keyword evidence="4" id="KW-0436">Ligase</keyword>
<dbReference type="Pfam" id="PF00958">
    <property type="entry name" value="GMP_synt_C"/>
    <property type="match status" value="1"/>
</dbReference>
<evidence type="ECO:0000313" key="11">
    <source>
        <dbReference type="EMBL" id="AQP45291.1"/>
    </source>
</evidence>
<keyword evidence="6" id="KW-0332">GMP biosynthesis</keyword>
<evidence type="ECO:0000256" key="5">
    <source>
        <dbReference type="ARBA" id="ARBA00022741"/>
    </source>
</evidence>
<gene>
    <name evidence="11" type="ORF">RPIT_11195</name>
</gene>
<dbReference type="EC" id="6.3.5.2" evidence="3"/>
<dbReference type="Gene3D" id="3.30.300.10">
    <property type="match status" value="1"/>
</dbReference>
<dbReference type="SUPFAM" id="SSF54810">
    <property type="entry name" value="GMP synthetase C-terminal dimerisation domain"/>
    <property type="match status" value="1"/>
</dbReference>
<dbReference type="UniPathway" id="UPA00189">
    <property type="reaction ID" value="UER00296"/>
</dbReference>
<dbReference type="GO" id="GO:0005829">
    <property type="term" value="C:cytosol"/>
    <property type="evidence" value="ECO:0007669"/>
    <property type="project" value="TreeGrafter"/>
</dbReference>
<keyword evidence="5" id="KW-0547">Nucleotide-binding</keyword>
<dbReference type="GO" id="GO:0006529">
    <property type="term" value="P:asparagine biosynthetic process"/>
    <property type="evidence" value="ECO:0007669"/>
    <property type="project" value="InterPro"/>
</dbReference>
<dbReference type="GO" id="GO:0005524">
    <property type="term" value="F:ATP binding"/>
    <property type="evidence" value="ECO:0007669"/>
    <property type="project" value="UniProtKB-UniRule"/>
</dbReference>
<dbReference type="InterPro" id="IPR001962">
    <property type="entry name" value="Asn_synthase"/>
</dbReference>
<evidence type="ECO:0000256" key="8">
    <source>
        <dbReference type="ARBA" id="ARBA00022840"/>
    </source>
</evidence>
<dbReference type="PANTHER" id="PTHR11922:SF2">
    <property type="entry name" value="GMP SYNTHASE [GLUTAMINE-HYDROLYZING]"/>
    <property type="match status" value="1"/>
</dbReference>
<evidence type="ECO:0000256" key="1">
    <source>
        <dbReference type="ARBA" id="ARBA00002332"/>
    </source>
</evidence>
<dbReference type="InterPro" id="IPR014729">
    <property type="entry name" value="Rossmann-like_a/b/a_fold"/>
</dbReference>
<evidence type="ECO:0000256" key="3">
    <source>
        <dbReference type="ARBA" id="ARBA00012746"/>
    </source>
</evidence>
<proteinExistence type="predicted"/>
<dbReference type="CDD" id="cd01997">
    <property type="entry name" value="GMP_synthase_C"/>
    <property type="match status" value="1"/>
</dbReference>
<reference evidence="11 12" key="1">
    <citation type="journal article" date="2016" name="Int. J. Syst. Evol. Microbiol.">
        <title>Tessaracoccus flavus sp. nov., isolated from the drainage system of a lindane-producing factory.</title>
        <authorList>
            <person name="Kumari R."/>
            <person name="Singh P."/>
            <person name="Schumann P."/>
            <person name="Lal R."/>
        </authorList>
    </citation>
    <scope>NUCLEOTIDE SEQUENCE [LARGE SCALE GENOMIC DNA]</scope>
    <source>
        <strain evidence="11 12">RP1T</strain>
    </source>
</reference>
<dbReference type="NCBIfam" id="TIGR00884">
    <property type="entry name" value="guaA_Cterm"/>
    <property type="match status" value="1"/>
</dbReference>
<dbReference type="Gene3D" id="3.40.50.620">
    <property type="entry name" value="HUPs"/>
    <property type="match status" value="1"/>
</dbReference>
<dbReference type="GO" id="GO:0004066">
    <property type="term" value="F:asparagine synthase (glutamine-hydrolyzing) activity"/>
    <property type="evidence" value="ECO:0007669"/>
    <property type="project" value="InterPro"/>
</dbReference>
<dbReference type="PANTHER" id="PTHR11922">
    <property type="entry name" value="GMP SYNTHASE-RELATED"/>
    <property type="match status" value="1"/>
</dbReference>
<evidence type="ECO:0000256" key="6">
    <source>
        <dbReference type="ARBA" id="ARBA00022749"/>
    </source>
</evidence>
<keyword evidence="12" id="KW-1185">Reference proteome</keyword>
<dbReference type="AlphaFoldDB" id="A0A1Q2CGP9"/>
<keyword evidence="8" id="KW-0067">ATP-binding</keyword>
<evidence type="ECO:0000256" key="10">
    <source>
        <dbReference type="ARBA" id="ARBA00031356"/>
    </source>
</evidence>
<evidence type="ECO:0000256" key="7">
    <source>
        <dbReference type="ARBA" id="ARBA00022755"/>
    </source>
</evidence>
<sequence length="326" mass="35679">MERALLAERTGAGSIAEYLDAVVQQVRDQVGDRAVLCALSGGVDSSVCAAIVHKAVGDQLTCIFVDHGLMRAGEPELVAELFGRNFGMRLISVDARDRFLGKLAGVDDPEAKRKIIGEEFIRVFEEEAARLGEVDFLVQGTIYPDIIESDSAKGVVKSHHNVGGLPEDMVFDLVEPVKFLYKDEVRELGEAIGLPRELVWRQPFPGPGLGVRVVGAITPEKVRMVRESDQIFRDEIAAAGLDQSIWQYFTVCPGCRSVGVTDGVRTYGEAIVLRAVHSNDAMSADVAELSPDLLRRVTLRICAEVEGVNRVMYDTTPKPPGTIEWE</sequence>
<dbReference type="EMBL" id="CP019605">
    <property type="protein sequence ID" value="AQP45291.1"/>
    <property type="molecule type" value="Genomic_DNA"/>
</dbReference>
<dbReference type="FunFam" id="3.40.50.620:FF:000001">
    <property type="entry name" value="GMP synthase [glutamine-hydrolyzing]"/>
    <property type="match status" value="1"/>
</dbReference>
<evidence type="ECO:0000313" key="12">
    <source>
        <dbReference type="Proteomes" id="UP000188324"/>
    </source>
</evidence>
<dbReference type="STRING" id="1610493.RPIT_11195"/>
<dbReference type="GO" id="GO:0003921">
    <property type="term" value="F:GMP synthase activity"/>
    <property type="evidence" value="ECO:0007669"/>
    <property type="project" value="InterPro"/>
</dbReference>
<comment type="function">
    <text evidence="1">Catalyzes the synthesis of GMP from XMP.</text>
</comment>
<dbReference type="PROSITE" id="PS51553">
    <property type="entry name" value="GMPS_ATP_PPASE"/>
    <property type="match status" value="1"/>
</dbReference>
<dbReference type="FunFam" id="3.30.300.10:FF:000002">
    <property type="entry name" value="GMP synthase [glutamine-hydrolyzing]"/>
    <property type="match status" value="1"/>
</dbReference>
<comment type="pathway">
    <text evidence="2">Purine metabolism; GMP biosynthesis; GMP from XMP (L-Gln route): step 1/1.</text>
</comment>
<dbReference type="OrthoDB" id="9802219at2"/>
<organism evidence="11 12">
    <name type="scientific">Tessaracoccus flavus</name>
    <dbReference type="NCBI Taxonomy" id="1610493"/>
    <lineage>
        <taxon>Bacteria</taxon>
        <taxon>Bacillati</taxon>
        <taxon>Actinomycetota</taxon>
        <taxon>Actinomycetes</taxon>
        <taxon>Propionibacteriales</taxon>
        <taxon>Propionibacteriaceae</taxon>
        <taxon>Tessaracoccus</taxon>
    </lineage>
</organism>
<accession>A0A1Q2CGP9</accession>
<evidence type="ECO:0000256" key="4">
    <source>
        <dbReference type="ARBA" id="ARBA00022598"/>
    </source>
</evidence>
<keyword evidence="9" id="KW-0315">Glutamine amidotransferase</keyword>
<evidence type="ECO:0000256" key="9">
    <source>
        <dbReference type="ARBA" id="ARBA00022962"/>
    </source>
</evidence>
<name>A0A1Q2CGP9_9ACTN</name>
<dbReference type="RefSeq" id="WP_077343215.1">
    <property type="nucleotide sequence ID" value="NZ_CP019605.1"/>
</dbReference>
<dbReference type="SUPFAM" id="SSF52402">
    <property type="entry name" value="Adenine nucleotide alpha hydrolases-like"/>
    <property type="match status" value="1"/>
</dbReference>
<protein>
    <recommendedName>
        <fullName evidence="3">GMP synthase (glutamine-hydrolyzing)</fullName>
        <ecNumber evidence="3">6.3.5.2</ecNumber>
    </recommendedName>
    <alternativeName>
        <fullName evidence="10">Glutamine amidotransferase</fullName>
    </alternativeName>
</protein>
<keyword evidence="7" id="KW-0658">Purine biosynthesis</keyword>
<dbReference type="Proteomes" id="UP000188324">
    <property type="component" value="Chromosome"/>
</dbReference>